<evidence type="ECO:0000313" key="3">
    <source>
        <dbReference type="Proteomes" id="UP000322667"/>
    </source>
</evidence>
<protein>
    <submittedName>
        <fullName evidence="2">Uncharacterized protein</fullName>
    </submittedName>
</protein>
<keyword evidence="3" id="KW-1185">Reference proteome</keyword>
<organism evidence="2 3">
    <name type="scientific">Gossypium tomentosum</name>
    <name type="common">Hawaiian cotton</name>
    <name type="synonym">Gossypium sandvicense</name>
    <dbReference type="NCBI Taxonomy" id="34277"/>
    <lineage>
        <taxon>Eukaryota</taxon>
        <taxon>Viridiplantae</taxon>
        <taxon>Streptophyta</taxon>
        <taxon>Embryophyta</taxon>
        <taxon>Tracheophyta</taxon>
        <taxon>Spermatophyta</taxon>
        <taxon>Magnoliopsida</taxon>
        <taxon>eudicotyledons</taxon>
        <taxon>Gunneridae</taxon>
        <taxon>Pentapetalae</taxon>
        <taxon>rosids</taxon>
        <taxon>malvids</taxon>
        <taxon>Malvales</taxon>
        <taxon>Malvaceae</taxon>
        <taxon>Malvoideae</taxon>
        <taxon>Gossypium</taxon>
    </lineage>
</organism>
<reference evidence="2 3" key="1">
    <citation type="submission" date="2019-07" db="EMBL/GenBank/DDBJ databases">
        <title>WGS assembly of Gossypium tomentosum.</title>
        <authorList>
            <person name="Chen Z.J."/>
            <person name="Sreedasyam A."/>
            <person name="Ando A."/>
            <person name="Song Q."/>
            <person name="De L."/>
            <person name="Hulse-Kemp A."/>
            <person name="Ding M."/>
            <person name="Ye W."/>
            <person name="Kirkbride R."/>
            <person name="Jenkins J."/>
            <person name="Plott C."/>
            <person name="Lovell J."/>
            <person name="Lin Y.-M."/>
            <person name="Vaughn R."/>
            <person name="Liu B."/>
            <person name="Li W."/>
            <person name="Simpson S."/>
            <person name="Scheffler B."/>
            <person name="Saski C."/>
            <person name="Grover C."/>
            <person name="Hu G."/>
            <person name="Conover J."/>
            <person name="Carlson J."/>
            <person name="Shu S."/>
            <person name="Boston L."/>
            <person name="Williams M."/>
            <person name="Peterson D."/>
            <person name="Mcgee K."/>
            <person name="Jones D."/>
            <person name="Wendel J."/>
            <person name="Stelly D."/>
            <person name="Grimwood J."/>
            <person name="Schmutz J."/>
        </authorList>
    </citation>
    <scope>NUCLEOTIDE SEQUENCE [LARGE SCALE GENOMIC DNA]</scope>
    <source>
        <strain evidence="2">7179.01</strain>
    </source>
</reference>
<evidence type="ECO:0000256" key="1">
    <source>
        <dbReference type="SAM" id="Phobius"/>
    </source>
</evidence>
<accession>A0A5D2QR28</accession>
<dbReference type="EMBL" id="CM017614">
    <property type="protein sequence ID" value="TYI31031.1"/>
    <property type="molecule type" value="Genomic_DNA"/>
</dbReference>
<sequence>MFREPSPFDPFPLILWQNQELRLASIDVSLILILQQQTDRQHHSNIFILSKMIKYLSFHSYLLVMLRNFGSQKSKRATSHDFLFCLKDQTVTKMKKHAIYLLKNLSRFDSFRCSCRWIVVIKFCYLFFCYGLLAALFRLKCCCFYRFFCLILEF</sequence>
<feature type="transmembrane region" description="Helical" evidence="1">
    <location>
        <begin position="117"/>
        <end position="137"/>
    </location>
</feature>
<name>A0A5D2QR28_GOSTO</name>
<proteinExistence type="predicted"/>
<keyword evidence="1" id="KW-1133">Transmembrane helix</keyword>
<keyword evidence="1" id="KW-0812">Transmembrane</keyword>
<keyword evidence="1" id="KW-0472">Membrane</keyword>
<dbReference type="Proteomes" id="UP000322667">
    <property type="component" value="Chromosome A05"/>
</dbReference>
<evidence type="ECO:0000313" key="2">
    <source>
        <dbReference type="EMBL" id="TYI31031.1"/>
    </source>
</evidence>
<gene>
    <name evidence="2" type="ORF">ES332_A05G425500v1</name>
</gene>
<dbReference type="AlphaFoldDB" id="A0A5D2QR28"/>